<dbReference type="Proteomes" id="UP001224926">
    <property type="component" value="Chromosome"/>
</dbReference>
<dbReference type="EMBL" id="CP101873">
    <property type="protein sequence ID" value="WMT07917.1"/>
    <property type="molecule type" value="Genomic_DNA"/>
</dbReference>
<sequence>MPRITKWSRESRTPTLAYRNTETGARAVLHRAPDSYRYKWRGGILVDGYPIWSRGFETKEATTFRNALREQPAPELNCPECPNDDVLVGEKTADGAKVQRWYDCPDCGYEALSRIVYGPER</sequence>
<evidence type="ECO:0000313" key="2">
    <source>
        <dbReference type="Proteomes" id="UP001224926"/>
    </source>
</evidence>
<gene>
    <name evidence="1" type="ORF">NP511_21430</name>
</gene>
<organism evidence="1 2">
    <name type="scientific">Natrinema thermotolerans</name>
    <dbReference type="NCBI Taxonomy" id="121872"/>
    <lineage>
        <taxon>Archaea</taxon>
        <taxon>Methanobacteriati</taxon>
        <taxon>Methanobacteriota</taxon>
        <taxon>Stenosarchaea group</taxon>
        <taxon>Halobacteria</taxon>
        <taxon>Halobacteriales</taxon>
        <taxon>Natrialbaceae</taxon>
        <taxon>Natrinema</taxon>
    </lineage>
</organism>
<evidence type="ECO:0008006" key="3">
    <source>
        <dbReference type="Google" id="ProtNLM"/>
    </source>
</evidence>
<protein>
    <recommendedName>
        <fullName evidence="3">Small CPxCG-related zinc finger protein</fullName>
    </recommendedName>
</protein>
<keyword evidence="2" id="KW-1185">Reference proteome</keyword>
<dbReference type="Pfam" id="PF24452">
    <property type="entry name" value="DUF7568"/>
    <property type="match status" value="1"/>
</dbReference>
<dbReference type="GeneID" id="84216560"/>
<accession>A0AAF0PB52</accession>
<proteinExistence type="predicted"/>
<dbReference type="RefSeq" id="WP_084158365.1">
    <property type="nucleotide sequence ID" value="NZ_CP101873.1"/>
</dbReference>
<reference evidence="1 2" key="1">
    <citation type="submission" date="2022-07" db="EMBL/GenBank/DDBJ databases">
        <title>Two temperate virus in Haloterrigena jeotgali A29.</title>
        <authorList>
            <person name="Deng X."/>
        </authorList>
    </citation>
    <scope>NUCLEOTIDE SEQUENCE [LARGE SCALE GENOMIC DNA]</scope>
    <source>
        <strain evidence="1 2">A29</strain>
    </source>
</reference>
<dbReference type="AlphaFoldDB" id="A0AAF0PB52"/>
<name>A0AAF0PB52_9EURY</name>
<evidence type="ECO:0000313" key="1">
    <source>
        <dbReference type="EMBL" id="WMT07917.1"/>
    </source>
</evidence>
<dbReference type="InterPro" id="IPR055990">
    <property type="entry name" value="DUF7568"/>
</dbReference>